<proteinExistence type="inferred from homology"/>
<dbReference type="NCBIfam" id="NF009222">
    <property type="entry name" value="PRK12570.1"/>
    <property type="match status" value="1"/>
</dbReference>
<dbReference type="SUPFAM" id="SSF53697">
    <property type="entry name" value="SIS domain"/>
    <property type="match status" value="1"/>
</dbReference>
<accession>A0A4P5NLL9</accession>
<dbReference type="Gene3D" id="3.40.50.10490">
    <property type="entry name" value="Glucose-6-phosphate isomerase like protein, domain 1"/>
    <property type="match status" value="1"/>
</dbReference>
<protein>
    <recommendedName>
        <fullName evidence="3">N-acetylmuramic acid 6-phosphate etherase</fullName>
        <shortName evidence="3">MurNAc-6-P etherase</shortName>
        <ecNumber evidence="3">4.2.1.126</ecNumber>
    </recommendedName>
    <alternativeName>
        <fullName evidence="3">N-acetylmuramic acid 6-phosphate hydrolase</fullName>
    </alternativeName>
    <alternativeName>
        <fullName evidence="3">N-acetylmuramic acid 6-phosphate lyase</fullName>
    </alternativeName>
</protein>
<dbReference type="EC" id="4.2.1.126" evidence="3"/>
<feature type="active site" evidence="3">
    <location>
        <position position="120"/>
    </location>
</feature>
<evidence type="ECO:0000256" key="2">
    <source>
        <dbReference type="ARBA" id="ARBA00023277"/>
    </source>
</evidence>
<comment type="pathway">
    <text evidence="3">Amino-sugar metabolism; 1,6-anhydro-N-acetylmuramate degradation.</text>
</comment>
<comment type="subunit">
    <text evidence="3">Homodimer.</text>
</comment>
<dbReference type="InterPro" id="IPR046348">
    <property type="entry name" value="SIS_dom_sf"/>
</dbReference>
<dbReference type="GO" id="GO:0046348">
    <property type="term" value="P:amino sugar catabolic process"/>
    <property type="evidence" value="ECO:0007669"/>
    <property type="project" value="InterPro"/>
</dbReference>
<evidence type="ECO:0000313" key="6">
    <source>
        <dbReference type="Proteomes" id="UP000315095"/>
    </source>
</evidence>
<comment type="caution">
    <text evidence="5">The sequence shown here is derived from an EMBL/GenBank/DDBJ whole genome shotgun (WGS) entry which is preliminary data.</text>
</comment>
<dbReference type="GO" id="GO:0009254">
    <property type="term" value="P:peptidoglycan turnover"/>
    <property type="evidence" value="ECO:0007669"/>
    <property type="project" value="UniProtKB-UniRule"/>
</dbReference>
<reference evidence="6" key="1">
    <citation type="submission" date="2017-01" db="EMBL/GenBank/DDBJ databases">
        <title>Komagataeibacter sp. MSKU9 whole genome sequencing project.</title>
        <authorList>
            <person name="Matsutani M."/>
            <person name="Naloka K."/>
            <person name="Theeragool G."/>
            <person name="Yakushi T."/>
            <person name="Matsushita K."/>
        </authorList>
    </citation>
    <scope>NUCLEOTIDE SEQUENCE [LARGE SCALE GENOMIC DNA]</scope>
    <source>
        <strain evidence="6">MSKU9</strain>
    </source>
</reference>
<comment type="pathway">
    <text evidence="3">Cell wall biogenesis; peptidoglycan recycling.</text>
</comment>
<dbReference type="CDD" id="cd05007">
    <property type="entry name" value="SIS_Etherase"/>
    <property type="match status" value="1"/>
</dbReference>
<comment type="catalytic activity">
    <reaction evidence="3">
        <text>N-acetyl-D-muramate 6-phosphate + H2O = N-acetyl-D-glucosamine 6-phosphate + (R)-lactate</text>
        <dbReference type="Rhea" id="RHEA:26410"/>
        <dbReference type="ChEBI" id="CHEBI:15377"/>
        <dbReference type="ChEBI" id="CHEBI:16004"/>
        <dbReference type="ChEBI" id="CHEBI:57513"/>
        <dbReference type="ChEBI" id="CHEBI:58722"/>
        <dbReference type="EC" id="4.2.1.126"/>
    </reaction>
</comment>
<dbReference type="InterPro" id="IPR005486">
    <property type="entry name" value="Glucokinase_regulatory_CS"/>
</dbReference>
<dbReference type="Proteomes" id="UP000315095">
    <property type="component" value="Unassembled WGS sequence"/>
</dbReference>
<comment type="miscellaneous">
    <text evidence="3">A lyase-type mechanism (elimination/hydration) is suggested for the cleavage of the lactyl ether bond of MurNAc 6-phosphate, with the formation of an alpha,beta-unsaturated aldehyde intermediate with (E)-stereochemistry, followed by the syn addition of water to give product.</text>
</comment>
<dbReference type="UniPathway" id="UPA00342"/>
<feature type="domain" description="SIS" evidence="4">
    <location>
        <begin position="61"/>
        <end position="224"/>
    </location>
</feature>
<dbReference type="UniPathway" id="UPA00544"/>
<keyword evidence="1 3" id="KW-0456">Lyase</keyword>
<keyword evidence="6" id="KW-1185">Reference proteome</keyword>
<dbReference type="HAMAP" id="MF_00068">
    <property type="entry name" value="MurQ"/>
    <property type="match status" value="1"/>
</dbReference>
<dbReference type="GO" id="GO:0016835">
    <property type="term" value="F:carbon-oxygen lyase activity"/>
    <property type="evidence" value="ECO:0007669"/>
    <property type="project" value="UniProtKB-UniRule"/>
</dbReference>
<dbReference type="EMBL" id="BDLU01000014">
    <property type="protein sequence ID" value="GCE82379.1"/>
    <property type="molecule type" value="Genomic_DNA"/>
</dbReference>
<dbReference type="UniPathway" id="UPA00343"/>
<dbReference type="GO" id="GO:0097175">
    <property type="term" value="P:1,6-anhydro-N-acetyl-beta-muramic acid catabolic process"/>
    <property type="evidence" value="ECO:0007669"/>
    <property type="project" value="UniProtKB-UniRule"/>
</dbReference>
<organism evidence="5 6">
    <name type="scientific">Komagataeibacter diospyri</name>
    <dbReference type="NCBI Taxonomy" id="1932662"/>
    <lineage>
        <taxon>Bacteria</taxon>
        <taxon>Pseudomonadati</taxon>
        <taxon>Pseudomonadota</taxon>
        <taxon>Alphaproteobacteria</taxon>
        <taxon>Acetobacterales</taxon>
        <taxon>Acetobacteraceae</taxon>
        <taxon>Komagataeibacter</taxon>
    </lineage>
</organism>
<evidence type="ECO:0000313" key="5">
    <source>
        <dbReference type="EMBL" id="GCE82379.1"/>
    </source>
</evidence>
<evidence type="ECO:0000256" key="1">
    <source>
        <dbReference type="ARBA" id="ARBA00023239"/>
    </source>
</evidence>
<dbReference type="InterPro" id="IPR005488">
    <property type="entry name" value="Etherase_MurQ"/>
</dbReference>
<dbReference type="PROSITE" id="PS51464">
    <property type="entry name" value="SIS"/>
    <property type="match status" value="1"/>
</dbReference>
<gene>
    <name evidence="3 5" type="primary">murQ</name>
    <name evidence="5" type="ORF">MSKU9_0520</name>
</gene>
<feature type="active site" description="Proton donor" evidence="3">
    <location>
        <position position="89"/>
    </location>
</feature>
<dbReference type="AlphaFoldDB" id="A0A4P5NLL9"/>
<dbReference type="GO" id="GO:0097173">
    <property type="term" value="P:N-acetylmuramic acid catabolic process"/>
    <property type="evidence" value="ECO:0007669"/>
    <property type="project" value="UniProtKB-UniPathway"/>
</dbReference>
<dbReference type="OrthoDB" id="9813395at2"/>
<dbReference type="NCBIfam" id="NF003915">
    <property type="entry name" value="PRK05441.1"/>
    <property type="match status" value="1"/>
</dbReference>
<dbReference type="InterPro" id="IPR040190">
    <property type="entry name" value="MURQ/GCKR"/>
</dbReference>
<dbReference type="PROSITE" id="PS01272">
    <property type="entry name" value="GCKR"/>
    <property type="match status" value="1"/>
</dbReference>
<dbReference type="GO" id="GO:0016803">
    <property type="term" value="F:ether hydrolase activity"/>
    <property type="evidence" value="ECO:0007669"/>
    <property type="project" value="TreeGrafter"/>
</dbReference>
<evidence type="ECO:0000259" key="4">
    <source>
        <dbReference type="PROSITE" id="PS51464"/>
    </source>
</evidence>
<dbReference type="PANTHER" id="PTHR10088:SF4">
    <property type="entry name" value="GLUCOKINASE REGULATORY PROTEIN"/>
    <property type="match status" value="1"/>
</dbReference>
<name>A0A4P5NLL9_9PROT</name>
<comment type="function">
    <text evidence="3">Specifically catalyzes the cleavage of the D-lactyl ether substituent of MurNAc 6-phosphate, producing GlcNAc 6-phosphate and D-lactate. Together with AnmK, is also required for the utilization of anhydro-N-acetylmuramic acid (anhMurNAc) either imported from the medium or derived from its own cell wall murein, and thus plays a role in cell wall recycling.</text>
</comment>
<comment type="pathway">
    <text evidence="3">Amino-sugar metabolism; N-acetylmuramate degradation.</text>
</comment>
<evidence type="ECO:0000256" key="3">
    <source>
        <dbReference type="HAMAP-Rule" id="MF_00068"/>
    </source>
</evidence>
<dbReference type="GO" id="GO:0097367">
    <property type="term" value="F:carbohydrate derivative binding"/>
    <property type="evidence" value="ECO:0007669"/>
    <property type="project" value="InterPro"/>
</dbReference>
<dbReference type="InterPro" id="IPR001347">
    <property type="entry name" value="SIS_dom"/>
</dbReference>
<keyword evidence="2 3" id="KW-0119">Carbohydrate metabolism</keyword>
<dbReference type="RefSeq" id="WP_141259786.1">
    <property type="nucleotide sequence ID" value="NZ_BDLU01000014.1"/>
</dbReference>
<sequence>MTLNHNIPTPPIATEGQDPRYADVDIWPVGSVLDALVESQMSAIAAVRATTPELERAVNSALPRLLAGGRLFYVGAGTSGRIGMQDGVELLPTFGWEPERLVLLLAGGNDAVHQAAEGAEDREDVARTDILAHNPGPDDVVLGIAASGSTPYTCAAIMAARTAGSLTIGIACNRGGRLLDVAEQGIAVVTGPEVISGSTRLKAGTAQKAALNLISTTLMIRMGHAYRGQMVDMRVVNAKLRDRACRMVRSLTGSTEQQALHALDATGFNVKRAVMICSGIPADQIETLLRAHDGNLRSILGQPARRPLRKPDDKTACI</sequence>
<comment type="similarity">
    <text evidence="3">Belongs to the GCKR-like family. MurNAc-6-P etherase subfamily.</text>
</comment>
<dbReference type="Pfam" id="PF22645">
    <property type="entry name" value="GKRP_SIS_N"/>
    <property type="match status" value="1"/>
</dbReference>
<dbReference type="Gene3D" id="1.10.8.1080">
    <property type="match status" value="1"/>
</dbReference>
<dbReference type="PANTHER" id="PTHR10088">
    <property type="entry name" value="GLUCOKINASE REGULATORY PROTEIN"/>
    <property type="match status" value="1"/>
</dbReference>